<dbReference type="AlphaFoldDB" id="A0AAD9H9A7"/>
<feature type="compositionally biased region" description="Basic residues" evidence="1">
    <location>
        <begin position="168"/>
        <end position="177"/>
    </location>
</feature>
<sequence length="186" mass="20861">MFSQEADYCHAMVTKRPRPSTERSRELNRLAQRRLRAKRQHGTVKEHSMSHDSNLNALSTTEQPTGLLPAVEGHRTEPRQFCVIQDATFGNLSPAETIVGGGWGAAETSAGGSFHDAMAPYTAASSGPQDPYLWLPPGYDYDQCLDYYRALETGPGDRKDLKRLSLNKAHKKKRPKRDRSQYSSRI</sequence>
<keyword evidence="3" id="KW-1185">Reference proteome</keyword>
<accession>A0AAD9H9A7</accession>
<feature type="region of interest" description="Disordered" evidence="1">
    <location>
        <begin position="37"/>
        <end position="60"/>
    </location>
</feature>
<dbReference type="Proteomes" id="UP001232148">
    <property type="component" value="Unassembled WGS sequence"/>
</dbReference>
<reference evidence="2" key="1">
    <citation type="submission" date="2021-06" db="EMBL/GenBank/DDBJ databases">
        <title>Comparative genomics, transcriptomics and evolutionary studies reveal genomic signatures of adaptation to plant cell wall in hemibiotrophic fungi.</title>
        <authorList>
            <consortium name="DOE Joint Genome Institute"/>
            <person name="Baroncelli R."/>
            <person name="Diaz J.F."/>
            <person name="Benocci T."/>
            <person name="Peng M."/>
            <person name="Battaglia E."/>
            <person name="Haridas S."/>
            <person name="Andreopoulos W."/>
            <person name="Labutti K."/>
            <person name="Pangilinan J."/>
            <person name="Floch G.L."/>
            <person name="Makela M.R."/>
            <person name="Henrissat B."/>
            <person name="Grigoriev I.V."/>
            <person name="Crouch J.A."/>
            <person name="De Vries R.P."/>
            <person name="Sukno S.A."/>
            <person name="Thon M.R."/>
        </authorList>
    </citation>
    <scope>NUCLEOTIDE SEQUENCE</scope>
    <source>
        <strain evidence="2">MAFF235873</strain>
    </source>
</reference>
<protein>
    <recommendedName>
        <fullName evidence="4">BZIP domain-containing protein</fullName>
    </recommendedName>
</protein>
<feature type="compositionally biased region" description="Polar residues" evidence="1">
    <location>
        <begin position="51"/>
        <end position="60"/>
    </location>
</feature>
<evidence type="ECO:0008006" key="4">
    <source>
        <dbReference type="Google" id="ProtNLM"/>
    </source>
</evidence>
<organism evidence="2 3">
    <name type="scientific">Colletotrichum zoysiae</name>
    <dbReference type="NCBI Taxonomy" id="1216348"/>
    <lineage>
        <taxon>Eukaryota</taxon>
        <taxon>Fungi</taxon>
        <taxon>Dikarya</taxon>
        <taxon>Ascomycota</taxon>
        <taxon>Pezizomycotina</taxon>
        <taxon>Sordariomycetes</taxon>
        <taxon>Hypocreomycetidae</taxon>
        <taxon>Glomerellales</taxon>
        <taxon>Glomerellaceae</taxon>
        <taxon>Colletotrichum</taxon>
        <taxon>Colletotrichum graminicola species complex</taxon>
    </lineage>
</organism>
<evidence type="ECO:0000313" key="3">
    <source>
        <dbReference type="Proteomes" id="UP001232148"/>
    </source>
</evidence>
<proteinExistence type="predicted"/>
<gene>
    <name evidence="2" type="ORF">LX32DRAFT_96441</name>
</gene>
<name>A0AAD9H9A7_9PEZI</name>
<evidence type="ECO:0000256" key="1">
    <source>
        <dbReference type="SAM" id="MobiDB-lite"/>
    </source>
</evidence>
<feature type="region of interest" description="Disordered" evidence="1">
    <location>
        <begin position="164"/>
        <end position="186"/>
    </location>
</feature>
<evidence type="ECO:0000313" key="2">
    <source>
        <dbReference type="EMBL" id="KAK2024513.1"/>
    </source>
</evidence>
<comment type="caution">
    <text evidence="2">The sequence shown here is derived from an EMBL/GenBank/DDBJ whole genome shotgun (WGS) entry which is preliminary data.</text>
</comment>
<dbReference type="EMBL" id="MU842962">
    <property type="protein sequence ID" value="KAK2024513.1"/>
    <property type="molecule type" value="Genomic_DNA"/>
</dbReference>